<comment type="caution">
    <text evidence="6">The sequence shown here is derived from an EMBL/GenBank/DDBJ whole genome shotgun (WGS) entry which is preliminary data.</text>
</comment>
<organism evidence="6 7">
    <name type="scientific">Paraclostridium ghonii</name>
    <dbReference type="NCBI Taxonomy" id="29358"/>
    <lineage>
        <taxon>Bacteria</taxon>
        <taxon>Bacillati</taxon>
        <taxon>Bacillota</taxon>
        <taxon>Clostridia</taxon>
        <taxon>Peptostreptococcales</taxon>
        <taxon>Peptostreptococcaceae</taxon>
        <taxon>Paraclostridium</taxon>
    </lineage>
</organism>
<gene>
    <name evidence="6" type="ORF">QOZ92_001320</name>
</gene>
<feature type="domain" description="RCK C-terminal" evidence="5">
    <location>
        <begin position="121"/>
        <end position="207"/>
    </location>
</feature>
<evidence type="ECO:0000256" key="2">
    <source>
        <dbReference type="ARBA" id="ARBA00023125"/>
    </source>
</evidence>
<evidence type="ECO:0000256" key="3">
    <source>
        <dbReference type="ARBA" id="ARBA00023163"/>
    </source>
</evidence>
<reference evidence="6 7" key="1">
    <citation type="submission" date="2023-07" db="EMBL/GenBank/DDBJ databases">
        <title>Genomic Encyclopedia of Type Strains, Phase IV (KMG-IV): sequencing the most valuable type-strain genomes for metagenomic binning, comparative biology and taxonomic classification.</title>
        <authorList>
            <person name="Goeker M."/>
        </authorList>
    </citation>
    <scope>NUCLEOTIDE SEQUENCE [LARGE SCALE GENOMIC DNA]</scope>
    <source>
        <strain evidence="6 7">DSM 15049</strain>
    </source>
</reference>
<feature type="domain" description="HTH gntR-type" evidence="4">
    <location>
        <begin position="7"/>
        <end position="75"/>
    </location>
</feature>
<dbReference type="PANTHER" id="PTHR30445:SF8">
    <property type="entry name" value="K(+)_H(+) ANTIPORTER SUBUNIT KHTT"/>
    <property type="match status" value="1"/>
</dbReference>
<dbReference type="SUPFAM" id="SSF116726">
    <property type="entry name" value="TrkA C-terminal domain-like"/>
    <property type="match status" value="1"/>
</dbReference>
<dbReference type="Pfam" id="PF02080">
    <property type="entry name" value="TrkA_C"/>
    <property type="match status" value="1"/>
</dbReference>
<dbReference type="Gene3D" id="1.10.10.10">
    <property type="entry name" value="Winged helix-like DNA-binding domain superfamily/Winged helix DNA-binding domain"/>
    <property type="match status" value="1"/>
</dbReference>
<accession>A0ABU0MZ63</accession>
<dbReference type="PANTHER" id="PTHR30445">
    <property type="entry name" value="K(+)_H(+) ANTIPORTER SUBUNIT KHTT"/>
    <property type="match status" value="1"/>
</dbReference>
<dbReference type="InterPro" id="IPR036721">
    <property type="entry name" value="RCK_C_sf"/>
</dbReference>
<dbReference type="InterPro" id="IPR006037">
    <property type="entry name" value="RCK_C"/>
</dbReference>
<dbReference type="InterPro" id="IPR036388">
    <property type="entry name" value="WH-like_DNA-bd_sf"/>
</dbReference>
<dbReference type="InterPro" id="IPR036390">
    <property type="entry name" value="WH_DNA-bd_sf"/>
</dbReference>
<keyword evidence="3" id="KW-0804">Transcription</keyword>
<dbReference type="PROSITE" id="PS51202">
    <property type="entry name" value="RCK_C"/>
    <property type="match status" value="1"/>
</dbReference>
<evidence type="ECO:0000313" key="7">
    <source>
        <dbReference type="Proteomes" id="UP001232584"/>
    </source>
</evidence>
<name>A0ABU0MZ63_9FIRM</name>
<evidence type="ECO:0000256" key="1">
    <source>
        <dbReference type="ARBA" id="ARBA00023015"/>
    </source>
</evidence>
<dbReference type="SUPFAM" id="SSF46785">
    <property type="entry name" value="Winged helix' DNA-binding domain"/>
    <property type="match status" value="1"/>
</dbReference>
<dbReference type="EMBL" id="JAUSWG010000004">
    <property type="protein sequence ID" value="MDQ0556207.1"/>
    <property type="molecule type" value="Genomic_DNA"/>
</dbReference>
<sequence>MEKSCTMPIYQKIAIDIANNICNGYISEGTTLHGRSALAGKYNVSPETIRRSVKILEDLKVVESIKGKGIVVLSRNKAESFLKKYQNITNVSSYKSQLSELLSSRSKLESQILETMNKIVDYSSRLSTVNPLVPFEFLIKSNCKLIGKTPGQTNFWQNTGATIVAIKRDDELIISPGPYIEFLENDILMVIGDTNINISVPMFLYEKQ</sequence>
<dbReference type="PROSITE" id="PS50949">
    <property type="entry name" value="HTH_GNTR"/>
    <property type="match status" value="1"/>
</dbReference>
<dbReference type="InterPro" id="IPR000524">
    <property type="entry name" value="Tscrpt_reg_HTH_GntR"/>
</dbReference>
<dbReference type="RefSeq" id="WP_307504941.1">
    <property type="nucleotide sequence ID" value="NZ_BAAACE010000028.1"/>
</dbReference>
<keyword evidence="2" id="KW-0238">DNA-binding</keyword>
<proteinExistence type="predicted"/>
<dbReference type="Pfam" id="PF00392">
    <property type="entry name" value="GntR"/>
    <property type="match status" value="1"/>
</dbReference>
<evidence type="ECO:0000259" key="5">
    <source>
        <dbReference type="PROSITE" id="PS51202"/>
    </source>
</evidence>
<dbReference type="SMART" id="SM00345">
    <property type="entry name" value="HTH_GNTR"/>
    <property type="match status" value="1"/>
</dbReference>
<dbReference type="InterPro" id="IPR050144">
    <property type="entry name" value="AAE_transporter"/>
</dbReference>
<protein>
    <submittedName>
        <fullName evidence="6">K+/H+ antiporter YhaU regulatory subunit KhtT</fullName>
    </submittedName>
</protein>
<evidence type="ECO:0000313" key="6">
    <source>
        <dbReference type="EMBL" id="MDQ0556207.1"/>
    </source>
</evidence>
<dbReference type="Gene3D" id="3.30.70.1450">
    <property type="entry name" value="Regulator of K+ conductance, C-terminal domain"/>
    <property type="match status" value="1"/>
</dbReference>
<keyword evidence="1" id="KW-0805">Transcription regulation</keyword>
<dbReference type="Proteomes" id="UP001232584">
    <property type="component" value="Unassembled WGS sequence"/>
</dbReference>
<keyword evidence="7" id="KW-1185">Reference proteome</keyword>
<evidence type="ECO:0000259" key="4">
    <source>
        <dbReference type="PROSITE" id="PS50949"/>
    </source>
</evidence>